<dbReference type="EMBL" id="FMHG01000001">
    <property type="protein sequence ID" value="SCJ67445.1"/>
    <property type="molecule type" value="Genomic_DNA"/>
</dbReference>
<dbReference type="InterPro" id="IPR001790">
    <property type="entry name" value="Ribosomal_uL10"/>
</dbReference>
<dbReference type="SUPFAM" id="SSF160369">
    <property type="entry name" value="Ribosomal protein L10-like"/>
    <property type="match status" value="1"/>
</dbReference>
<evidence type="ECO:0000313" key="6">
    <source>
        <dbReference type="EMBL" id="SCJ67445.1"/>
    </source>
</evidence>
<keyword evidence="2 5" id="KW-0689">Ribosomal protein</keyword>
<comment type="function">
    <text evidence="5">Forms part of the ribosomal stalk, playing a central role in the interaction of the ribosome with GTP-bound translation factors.</text>
</comment>
<dbReference type="NCBIfam" id="NF000955">
    <property type="entry name" value="PRK00099.1-1"/>
    <property type="match status" value="1"/>
</dbReference>
<keyword evidence="3 5" id="KW-0687">Ribonucleoprotein</keyword>
<keyword evidence="5" id="KW-0694">RNA-binding</keyword>
<reference evidence="6" key="1">
    <citation type="submission" date="2015-09" db="EMBL/GenBank/DDBJ databases">
        <authorList>
            <consortium name="Pathogen Informatics"/>
        </authorList>
    </citation>
    <scope>NUCLEOTIDE SEQUENCE</scope>
    <source>
        <strain evidence="6">2789STDY5834896</strain>
    </source>
</reference>
<organism evidence="6">
    <name type="scientific">uncultured Anaerotruncus sp</name>
    <dbReference type="NCBI Taxonomy" id="905011"/>
    <lineage>
        <taxon>Bacteria</taxon>
        <taxon>Bacillati</taxon>
        <taxon>Bacillota</taxon>
        <taxon>Clostridia</taxon>
        <taxon>Eubacteriales</taxon>
        <taxon>Oscillospiraceae</taxon>
        <taxon>Anaerotruncus</taxon>
        <taxon>environmental samples</taxon>
    </lineage>
</organism>
<sequence>MPSEKILLQKQQLVAELKEKIEGSMAGVLVSYKGINVEDDTALRRELREAGVDYAVVKNTMLRLAVAGTPYEELVGEMKGSTALAVSKDDPISAAKILSKYADKAQNGFAVKAGFLEGKTLDLAGVSEIAKLPSREELLSMLCSALEGNIRGLAVALNAIVEKDGEGEAA</sequence>
<keyword evidence="5" id="KW-0699">rRNA-binding</keyword>
<gene>
    <name evidence="5 6" type="primary">rplJ</name>
    <name evidence="6" type="ORF">SAMEA3545359_01368</name>
</gene>
<evidence type="ECO:0000256" key="4">
    <source>
        <dbReference type="ARBA" id="ARBA00035202"/>
    </source>
</evidence>
<dbReference type="GO" id="GO:0005840">
    <property type="term" value="C:ribosome"/>
    <property type="evidence" value="ECO:0007669"/>
    <property type="project" value="UniProtKB-KW"/>
</dbReference>
<evidence type="ECO:0000256" key="2">
    <source>
        <dbReference type="ARBA" id="ARBA00022980"/>
    </source>
</evidence>
<dbReference type="InterPro" id="IPR022973">
    <property type="entry name" value="Ribosomal_uL10_bac"/>
</dbReference>
<comment type="subunit">
    <text evidence="5">Part of the ribosomal stalk of the 50S ribosomal subunit. The N-terminus interacts with L11 and the large rRNA to form the base of the stalk. The C-terminus forms an elongated spine to which L12 dimers bind in a sequential fashion forming a multimeric L10(L12)X complex.</text>
</comment>
<evidence type="ECO:0000256" key="5">
    <source>
        <dbReference type="HAMAP-Rule" id="MF_00362"/>
    </source>
</evidence>
<evidence type="ECO:0000256" key="1">
    <source>
        <dbReference type="ARBA" id="ARBA00008889"/>
    </source>
</evidence>
<comment type="similarity">
    <text evidence="1 5">Belongs to the universal ribosomal protein uL10 family.</text>
</comment>
<dbReference type="GO" id="GO:0006412">
    <property type="term" value="P:translation"/>
    <property type="evidence" value="ECO:0007669"/>
    <property type="project" value="UniProtKB-UniRule"/>
</dbReference>
<accession>A0A1C6IE07</accession>
<dbReference type="InterPro" id="IPR043141">
    <property type="entry name" value="Ribosomal_uL10-like_sf"/>
</dbReference>
<dbReference type="AlphaFoldDB" id="A0A1C6IE07"/>
<dbReference type="HAMAP" id="MF_00362">
    <property type="entry name" value="Ribosomal_uL10"/>
    <property type="match status" value="1"/>
</dbReference>
<proteinExistence type="inferred from homology"/>
<dbReference type="InterPro" id="IPR047865">
    <property type="entry name" value="Ribosomal_uL10_bac_type"/>
</dbReference>
<dbReference type="PANTHER" id="PTHR11560">
    <property type="entry name" value="39S RIBOSOMAL PROTEIN L10, MITOCHONDRIAL"/>
    <property type="match status" value="1"/>
</dbReference>
<dbReference type="Gene3D" id="3.30.70.1730">
    <property type="match status" value="1"/>
</dbReference>
<dbReference type="CDD" id="cd05797">
    <property type="entry name" value="Ribosomal_L10"/>
    <property type="match status" value="1"/>
</dbReference>
<name>A0A1C6IE07_9FIRM</name>
<evidence type="ECO:0000256" key="3">
    <source>
        <dbReference type="ARBA" id="ARBA00023274"/>
    </source>
</evidence>
<protein>
    <recommendedName>
        <fullName evidence="4 5">Large ribosomal subunit protein uL10</fullName>
    </recommendedName>
</protein>
<dbReference type="Pfam" id="PF00466">
    <property type="entry name" value="Ribosomal_L10"/>
    <property type="match status" value="1"/>
</dbReference>
<dbReference type="GO" id="GO:0070180">
    <property type="term" value="F:large ribosomal subunit rRNA binding"/>
    <property type="evidence" value="ECO:0007669"/>
    <property type="project" value="UniProtKB-UniRule"/>
</dbReference>
<dbReference type="GO" id="GO:1990904">
    <property type="term" value="C:ribonucleoprotein complex"/>
    <property type="evidence" value="ECO:0007669"/>
    <property type="project" value="UniProtKB-KW"/>
</dbReference>